<protein>
    <submittedName>
        <fullName evidence="2">Uncharacterized protein</fullName>
    </submittedName>
</protein>
<dbReference type="RefSeq" id="XP_001325813.1">
    <property type="nucleotide sequence ID" value="XM_001325778.1"/>
</dbReference>
<dbReference type="KEGG" id="tva:4771569"/>
<evidence type="ECO:0000313" key="2">
    <source>
        <dbReference type="EMBL" id="EAY13590.1"/>
    </source>
</evidence>
<dbReference type="AlphaFoldDB" id="A2E189"/>
<keyword evidence="3" id="KW-1185">Reference proteome</keyword>
<dbReference type="OrthoDB" id="6046730at2759"/>
<feature type="transmembrane region" description="Helical" evidence="1">
    <location>
        <begin position="12"/>
        <end position="29"/>
    </location>
</feature>
<dbReference type="VEuPathDB" id="TrichDB:TVAGG3_0939230"/>
<organism evidence="2 3">
    <name type="scientific">Trichomonas vaginalis (strain ATCC PRA-98 / G3)</name>
    <dbReference type="NCBI Taxonomy" id="412133"/>
    <lineage>
        <taxon>Eukaryota</taxon>
        <taxon>Metamonada</taxon>
        <taxon>Parabasalia</taxon>
        <taxon>Trichomonadida</taxon>
        <taxon>Trichomonadidae</taxon>
        <taxon>Trichomonas</taxon>
    </lineage>
</organism>
<dbReference type="eggNOG" id="ENOG502T0TC">
    <property type="taxonomic scope" value="Eukaryota"/>
</dbReference>
<dbReference type="InterPro" id="IPR029044">
    <property type="entry name" value="Nucleotide-diphossugar_trans"/>
</dbReference>
<gene>
    <name evidence="2" type="ORF">TVAG_389870</name>
</gene>
<dbReference type="Proteomes" id="UP000001542">
    <property type="component" value="Unassembled WGS sequence"/>
</dbReference>
<keyword evidence="1" id="KW-0472">Membrane</keyword>
<reference evidence="2" key="2">
    <citation type="journal article" date="2007" name="Science">
        <title>Draft genome sequence of the sexually transmitted pathogen Trichomonas vaginalis.</title>
        <authorList>
            <person name="Carlton J.M."/>
            <person name="Hirt R.P."/>
            <person name="Silva J.C."/>
            <person name="Delcher A.L."/>
            <person name="Schatz M."/>
            <person name="Zhao Q."/>
            <person name="Wortman J.R."/>
            <person name="Bidwell S.L."/>
            <person name="Alsmark U.C.M."/>
            <person name="Besteiro S."/>
            <person name="Sicheritz-Ponten T."/>
            <person name="Noel C.J."/>
            <person name="Dacks J.B."/>
            <person name="Foster P.G."/>
            <person name="Simillion C."/>
            <person name="Van de Peer Y."/>
            <person name="Miranda-Saavedra D."/>
            <person name="Barton G.J."/>
            <person name="Westrop G.D."/>
            <person name="Mueller S."/>
            <person name="Dessi D."/>
            <person name="Fiori P.L."/>
            <person name="Ren Q."/>
            <person name="Paulsen I."/>
            <person name="Zhang H."/>
            <person name="Bastida-Corcuera F.D."/>
            <person name="Simoes-Barbosa A."/>
            <person name="Brown M.T."/>
            <person name="Hayes R.D."/>
            <person name="Mukherjee M."/>
            <person name="Okumura C.Y."/>
            <person name="Schneider R."/>
            <person name="Smith A.J."/>
            <person name="Vanacova S."/>
            <person name="Villalvazo M."/>
            <person name="Haas B.J."/>
            <person name="Pertea M."/>
            <person name="Feldblyum T.V."/>
            <person name="Utterback T.R."/>
            <person name="Shu C.L."/>
            <person name="Osoegawa K."/>
            <person name="de Jong P.J."/>
            <person name="Hrdy I."/>
            <person name="Horvathova L."/>
            <person name="Zubacova Z."/>
            <person name="Dolezal P."/>
            <person name="Malik S.B."/>
            <person name="Logsdon J.M. Jr."/>
            <person name="Henze K."/>
            <person name="Gupta A."/>
            <person name="Wang C.C."/>
            <person name="Dunne R.L."/>
            <person name="Upcroft J.A."/>
            <person name="Upcroft P."/>
            <person name="White O."/>
            <person name="Salzberg S.L."/>
            <person name="Tang P."/>
            <person name="Chiu C.-H."/>
            <person name="Lee Y.-S."/>
            <person name="Embley T.M."/>
            <person name="Coombs G.H."/>
            <person name="Mottram J.C."/>
            <person name="Tachezy J."/>
            <person name="Fraser-Liggett C.M."/>
            <person name="Johnson P.J."/>
        </authorList>
    </citation>
    <scope>NUCLEOTIDE SEQUENCE [LARGE SCALE GENOMIC DNA]</scope>
    <source>
        <strain evidence="2">G3</strain>
    </source>
</reference>
<dbReference type="CDD" id="cd00761">
    <property type="entry name" value="Glyco_tranf_GTA_type"/>
    <property type="match status" value="1"/>
</dbReference>
<evidence type="ECO:0000313" key="3">
    <source>
        <dbReference type="Proteomes" id="UP000001542"/>
    </source>
</evidence>
<name>A2E189_TRIV3</name>
<accession>A2E189</accession>
<proteinExistence type="predicted"/>
<sequence length="346" mass="40667">MKRLKYLPRKFLIFDGISIAIVILVNFLICKRYYSSRETNPLCPRPIGSRKKIYNNFEDITFITVPRKFSNGNIFERNKLAIHSWLSVSNKSRVLLFIYRSDFDPTDKFPSLLDKLYGPNRVIYAGPIRADHKSIPYIDEWFIKGIQYVESKYVCFINSDIVLSSGWLTRVKQVYAVLKDKPIVMIGQRIDFDLKPELLNELHYGSKYFLKEIDDFVMKCNHSDHSPYGVDTFTFRTDVLPFDPQKIPPFIMGRYNWDNWLVGFLNNNVSIHTVTFNLSPPIYHVNHKRHNFDVKEDRVAVNHHLRLANGEHFGSNYDTYWEIFNEQLTCKSAPESYELPNVDDVL</sequence>
<dbReference type="InParanoid" id="A2E189"/>
<keyword evidence="1" id="KW-0812">Transmembrane</keyword>
<dbReference type="VEuPathDB" id="TrichDB:TVAG_389870"/>
<reference evidence="2" key="1">
    <citation type="submission" date="2006-10" db="EMBL/GenBank/DDBJ databases">
        <authorList>
            <person name="Amadeo P."/>
            <person name="Zhao Q."/>
            <person name="Wortman J."/>
            <person name="Fraser-Liggett C."/>
            <person name="Carlton J."/>
        </authorList>
    </citation>
    <scope>NUCLEOTIDE SEQUENCE</scope>
    <source>
        <strain evidence="2">G3</strain>
    </source>
</reference>
<evidence type="ECO:0000256" key="1">
    <source>
        <dbReference type="SAM" id="Phobius"/>
    </source>
</evidence>
<keyword evidence="1" id="KW-1133">Transmembrane helix</keyword>
<dbReference type="Gene3D" id="3.90.550.10">
    <property type="entry name" value="Spore Coat Polysaccharide Biosynthesis Protein SpsA, Chain A"/>
    <property type="match status" value="1"/>
</dbReference>
<dbReference type="SUPFAM" id="SSF53448">
    <property type="entry name" value="Nucleotide-diphospho-sugar transferases"/>
    <property type="match status" value="1"/>
</dbReference>
<dbReference type="EMBL" id="DS113283">
    <property type="protein sequence ID" value="EAY13590.1"/>
    <property type="molecule type" value="Genomic_DNA"/>
</dbReference>